<dbReference type="AlphaFoldDB" id="A0A4R7HZQ1"/>
<feature type="domain" description="DUF6923" evidence="2">
    <location>
        <begin position="49"/>
        <end position="245"/>
    </location>
</feature>
<dbReference type="EMBL" id="SOAU01000001">
    <property type="protein sequence ID" value="TDT16029.1"/>
    <property type="molecule type" value="Genomic_DNA"/>
</dbReference>
<organism evidence="3 4">
    <name type="scientific">Ilumatobacter fluminis</name>
    <dbReference type="NCBI Taxonomy" id="467091"/>
    <lineage>
        <taxon>Bacteria</taxon>
        <taxon>Bacillati</taxon>
        <taxon>Actinomycetota</taxon>
        <taxon>Acidimicrobiia</taxon>
        <taxon>Acidimicrobiales</taxon>
        <taxon>Ilumatobacteraceae</taxon>
        <taxon>Ilumatobacter</taxon>
    </lineage>
</organism>
<gene>
    <name evidence="3" type="ORF">BDK89_1611</name>
</gene>
<evidence type="ECO:0000259" key="2">
    <source>
        <dbReference type="Pfam" id="PF21959"/>
    </source>
</evidence>
<comment type="caution">
    <text evidence="3">The sequence shown here is derived from an EMBL/GenBank/DDBJ whole genome shotgun (WGS) entry which is preliminary data.</text>
</comment>
<keyword evidence="1" id="KW-0732">Signal</keyword>
<evidence type="ECO:0000256" key="1">
    <source>
        <dbReference type="SAM" id="SignalP"/>
    </source>
</evidence>
<sequence>MDVKRIVLTLSLAASSLGVAATSQAAAPSLAERCPSGLFQVIAGQLAEFDVGSSTYLPMGADQSNYNAMGLNPADGFLYAIRGDTLLRIDDNGTVVTLGTVDIVPGSYTGDFGDDGRLHVSRGGNDWYAIDVTTLEATRLSGFSQNYGVADIANVSGTFYGVSGGGTLWSFDVTTETATNLGAVAGISGANKAFGAAWTTAGANLYVGRNSGQIYQITGFSTGNPVATQIATSPSTNSNDGASCPYAPPPPGLPDVDGPIPEVAPSTEDGLAAAAEYELTFEAPQFAAPDAGLGEGAACAATISEDQRPRDAVATTQVTTRTVLVDDTFDGDVAGWNVMAGSWLVENGSYRQLNDCEYDLMSVLTTHVVDHFDLEVTFSSPTVPNHGGVVFNVSSTDSRSGAIVVDLADDGETLRWGRYDELGYYQNIGWDFIPAPAAGQPVTLKIESRGDQYTIIYQGNTVVTETTENPGGMVGLISTLSQVDFHDVELAAVPS</sequence>
<proteinExistence type="predicted"/>
<protein>
    <recommendedName>
        <fullName evidence="2">DUF6923 domain-containing protein</fullName>
    </recommendedName>
</protein>
<feature type="chain" id="PRO_5020510727" description="DUF6923 domain-containing protein" evidence="1">
    <location>
        <begin position="26"/>
        <end position="495"/>
    </location>
</feature>
<reference evidence="3 4" key="1">
    <citation type="submission" date="2019-03" db="EMBL/GenBank/DDBJ databases">
        <title>Sequencing the genomes of 1000 actinobacteria strains.</title>
        <authorList>
            <person name="Klenk H.-P."/>
        </authorList>
    </citation>
    <scope>NUCLEOTIDE SEQUENCE [LARGE SCALE GENOMIC DNA]</scope>
    <source>
        <strain evidence="3 4">DSM 18936</strain>
    </source>
</reference>
<feature type="signal peptide" evidence="1">
    <location>
        <begin position="1"/>
        <end position="25"/>
    </location>
</feature>
<name>A0A4R7HZQ1_9ACTN</name>
<evidence type="ECO:0000313" key="3">
    <source>
        <dbReference type="EMBL" id="TDT16029.1"/>
    </source>
</evidence>
<dbReference type="Gene3D" id="2.60.120.560">
    <property type="entry name" value="Exo-inulinase, domain 1"/>
    <property type="match status" value="1"/>
</dbReference>
<accession>A0A4R7HZQ1</accession>
<keyword evidence="4" id="KW-1185">Reference proteome</keyword>
<dbReference type="SUPFAM" id="SSF63825">
    <property type="entry name" value="YWTD domain"/>
    <property type="match status" value="1"/>
</dbReference>
<dbReference type="Pfam" id="PF21959">
    <property type="entry name" value="DUF6923"/>
    <property type="match status" value="1"/>
</dbReference>
<dbReference type="Proteomes" id="UP000294558">
    <property type="component" value="Unassembled WGS sequence"/>
</dbReference>
<dbReference type="InterPro" id="IPR054215">
    <property type="entry name" value="DUF6923"/>
</dbReference>
<evidence type="ECO:0000313" key="4">
    <source>
        <dbReference type="Proteomes" id="UP000294558"/>
    </source>
</evidence>